<comment type="caution">
    <text evidence="2">The sequence shown here is derived from an EMBL/GenBank/DDBJ whole genome shotgun (WGS) entry which is preliminary data.</text>
</comment>
<sequence>MGKINCRIGEINVVCTDAEKSLRFYRDILGFEVLGEDGGCWHLACGETKFLLLPFAGSPRKPPKYCAEASFSVDLLVSDLQATKKFFESEGVDFVKEVSPNEERFFIRDPDGLVLEIIQS</sequence>
<dbReference type="Pfam" id="PF00903">
    <property type="entry name" value="Glyoxalase"/>
    <property type="match status" value="1"/>
</dbReference>
<dbReference type="Gene3D" id="3.10.180.10">
    <property type="entry name" value="2,3-Dihydroxybiphenyl 1,2-Dioxygenase, domain 1"/>
    <property type="match status" value="1"/>
</dbReference>
<dbReference type="InterPro" id="IPR037523">
    <property type="entry name" value="VOC_core"/>
</dbReference>
<feature type="domain" description="VOC" evidence="1">
    <location>
        <begin position="7"/>
        <end position="120"/>
    </location>
</feature>
<accession>A0A523UW05</accession>
<name>A0A523UW05_UNCT6</name>
<evidence type="ECO:0000259" key="1">
    <source>
        <dbReference type="PROSITE" id="PS51819"/>
    </source>
</evidence>
<dbReference type="PROSITE" id="PS51819">
    <property type="entry name" value="VOC"/>
    <property type="match status" value="1"/>
</dbReference>
<dbReference type="InterPro" id="IPR004360">
    <property type="entry name" value="Glyas_Fos-R_dOase_dom"/>
</dbReference>
<protein>
    <recommendedName>
        <fullName evidence="1">VOC domain-containing protein</fullName>
    </recommendedName>
</protein>
<dbReference type="Proteomes" id="UP000315525">
    <property type="component" value="Unassembled WGS sequence"/>
</dbReference>
<proteinExistence type="predicted"/>
<dbReference type="AlphaFoldDB" id="A0A523UW05"/>
<organism evidence="2 3">
    <name type="scientific">candidate division TA06 bacterium</name>
    <dbReference type="NCBI Taxonomy" id="2250710"/>
    <lineage>
        <taxon>Bacteria</taxon>
        <taxon>Bacteria division TA06</taxon>
    </lineage>
</organism>
<dbReference type="InterPro" id="IPR029068">
    <property type="entry name" value="Glyas_Bleomycin-R_OHBP_Dase"/>
</dbReference>
<evidence type="ECO:0000313" key="2">
    <source>
        <dbReference type="EMBL" id="TET46660.1"/>
    </source>
</evidence>
<dbReference type="EMBL" id="SOJN01000046">
    <property type="protein sequence ID" value="TET46660.1"/>
    <property type="molecule type" value="Genomic_DNA"/>
</dbReference>
<dbReference type="SUPFAM" id="SSF54593">
    <property type="entry name" value="Glyoxalase/Bleomycin resistance protein/Dihydroxybiphenyl dioxygenase"/>
    <property type="match status" value="1"/>
</dbReference>
<reference evidence="2 3" key="1">
    <citation type="submission" date="2019-03" db="EMBL/GenBank/DDBJ databases">
        <title>Metabolic potential of uncultured bacteria and archaea associated with petroleum seepage in deep-sea sediments.</title>
        <authorList>
            <person name="Dong X."/>
            <person name="Hubert C."/>
        </authorList>
    </citation>
    <scope>NUCLEOTIDE SEQUENCE [LARGE SCALE GENOMIC DNA]</scope>
    <source>
        <strain evidence="2">E44_bin18</strain>
    </source>
</reference>
<gene>
    <name evidence="2" type="ORF">E3J62_03390</name>
</gene>
<evidence type="ECO:0000313" key="3">
    <source>
        <dbReference type="Proteomes" id="UP000315525"/>
    </source>
</evidence>